<dbReference type="InterPro" id="IPR000467">
    <property type="entry name" value="G_patch_dom"/>
</dbReference>
<dbReference type="PANTHER" id="PTHR14195">
    <property type="entry name" value="G PATCH DOMAIN CONTAINING PROTEIN 2"/>
    <property type="match status" value="1"/>
</dbReference>
<dbReference type="EMBL" id="CACRXK020000052">
    <property type="protein sequence ID" value="CAB3977519.1"/>
    <property type="molecule type" value="Genomic_DNA"/>
</dbReference>
<dbReference type="Pfam" id="PF01585">
    <property type="entry name" value="G-patch"/>
    <property type="match status" value="1"/>
</dbReference>
<protein>
    <submittedName>
        <fullName evidence="2">G patch domain-containing 2</fullName>
    </submittedName>
</protein>
<evidence type="ECO:0000313" key="2">
    <source>
        <dbReference type="EMBL" id="CAB3977519.1"/>
    </source>
</evidence>
<reference evidence="2" key="1">
    <citation type="submission" date="2020-04" db="EMBL/GenBank/DDBJ databases">
        <authorList>
            <person name="Alioto T."/>
            <person name="Alioto T."/>
            <person name="Gomez Garrido J."/>
        </authorList>
    </citation>
    <scope>NUCLEOTIDE SEQUENCE</scope>
    <source>
        <strain evidence="2">A484AB</strain>
    </source>
</reference>
<feature type="region of interest" description="Disordered" evidence="1">
    <location>
        <begin position="129"/>
        <end position="148"/>
    </location>
</feature>
<sequence length="512" mass="57523">MANSSFKSEAMAFDDMAEFFPAATASGQDLLKRRSFKKRRKRNRSNIFYLLESAGKISEESDTTDEALRDYMENIAAQQSDSDLESNMTKRLSSLRCQLNNLTNGCPDPYHHADKAESDSCSEINYQKKRRKRKRKHRKMCGNSTSHPVSVTLQPSLFKVPPPLMLDASKLRPVQMSSNKHVILKAHRSRLNDDDFLADAENGHTSSCGENLNHGLCAMSHSVGHARHSWPSVQDMDICDDGHGSESETMYESTHTPESSALSSSSEEIFTNDEGQFGDDEQEESCYETDSQFGRLRGRPNSEDEDQEFHKLYRETLEYLKSKPFFLEDDQVSSGRQSGSGLLRSEMGQSAMLEANKRIKKFLQDPTKVELRLAHVKRKDREELSQLAALYSLHCKMEDSPKRGMVVLVKTRSTSKPEQSALCHFLGRPFREMRESQTCSAGIDVKRRRKTSPLMQVGDAAPPLSEKNIGNQMLKTMGWAPGQGLGPSCSGIREPVKAFKRPGRLGLGHSGK</sequence>
<comment type="caution">
    <text evidence="2">The sequence shown here is derived from an EMBL/GenBank/DDBJ whole genome shotgun (WGS) entry which is preliminary data.</text>
</comment>
<dbReference type="Gene3D" id="3.30.1370.50">
    <property type="entry name" value="R3H-like domain"/>
    <property type="match status" value="1"/>
</dbReference>
<name>A0A6S7FNK5_PARCT</name>
<dbReference type="InterPro" id="IPR036867">
    <property type="entry name" value="R3H_dom_sf"/>
</dbReference>
<dbReference type="SMART" id="SM00443">
    <property type="entry name" value="G_patch"/>
    <property type="match status" value="1"/>
</dbReference>
<feature type="compositionally biased region" description="Basic residues" evidence="1">
    <location>
        <begin position="129"/>
        <end position="140"/>
    </location>
</feature>
<gene>
    <name evidence="2" type="ORF">PACLA_8A001232</name>
</gene>
<feature type="region of interest" description="Disordered" evidence="1">
    <location>
        <begin position="241"/>
        <end position="283"/>
    </location>
</feature>
<evidence type="ECO:0000313" key="3">
    <source>
        <dbReference type="Proteomes" id="UP001152795"/>
    </source>
</evidence>
<organism evidence="2 3">
    <name type="scientific">Paramuricea clavata</name>
    <name type="common">Red gorgonian</name>
    <name type="synonym">Violescent sea-whip</name>
    <dbReference type="NCBI Taxonomy" id="317549"/>
    <lineage>
        <taxon>Eukaryota</taxon>
        <taxon>Metazoa</taxon>
        <taxon>Cnidaria</taxon>
        <taxon>Anthozoa</taxon>
        <taxon>Octocorallia</taxon>
        <taxon>Malacalcyonacea</taxon>
        <taxon>Plexauridae</taxon>
        <taxon>Paramuricea</taxon>
    </lineage>
</organism>
<dbReference type="Proteomes" id="UP001152795">
    <property type="component" value="Unassembled WGS sequence"/>
</dbReference>
<proteinExistence type="predicted"/>
<dbReference type="GO" id="GO:0003676">
    <property type="term" value="F:nucleic acid binding"/>
    <property type="evidence" value="ECO:0007669"/>
    <property type="project" value="InterPro"/>
</dbReference>
<feature type="compositionally biased region" description="Low complexity" evidence="1">
    <location>
        <begin position="258"/>
        <end position="268"/>
    </location>
</feature>
<accession>A0A6S7FNK5</accession>
<dbReference type="OrthoDB" id="6095487at2759"/>
<feature type="compositionally biased region" description="Polar residues" evidence="1">
    <location>
        <begin position="247"/>
        <end position="257"/>
    </location>
</feature>
<dbReference type="PROSITE" id="PS50174">
    <property type="entry name" value="G_PATCH"/>
    <property type="match status" value="1"/>
</dbReference>
<evidence type="ECO:0000256" key="1">
    <source>
        <dbReference type="SAM" id="MobiDB-lite"/>
    </source>
</evidence>
<dbReference type="AlphaFoldDB" id="A0A6S7FNK5"/>
<keyword evidence="3" id="KW-1185">Reference proteome</keyword>
<dbReference type="InterPro" id="IPR051189">
    <property type="entry name" value="Splicing_assoc_domain"/>
</dbReference>